<gene>
    <name evidence="1" type="ORF">M6B38_306275</name>
</gene>
<proteinExistence type="predicted"/>
<accession>A0AAX6HL51</accession>
<evidence type="ECO:0000313" key="1">
    <source>
        <dbReference type="EMBL" id="KAJ6841468.1"/>
    </source>
</evidence>
<evidence type="ECO:0000313" key="2">
    <source>
        <dbReference type="Proteomes" id="UP001140949"/>
    </source>
</evidence>
<dbReference type="EMBL" id="JANAVB010008599">
    <property type="protein sequence ID" value="KAJ6841468.1"/>
    <property type="molecule type" value="Genomic_DNA"/>
</dbReference>
<dbReference type="AlphaFoldDB" id="A0AAX6HL51"/>
<comment type="caution">
    <text evidence="1">The sequence shown here is derived from an EMBL/GenBank/DDBJ whole genome shotgun (WGS) entry which is preliminary data.</text>
</comment>
<organism evidence="1 2">
    <name type="scientific">Iris pallida</name>
    <name type="common">Sweet iris</name>
    <dbReference type="NCBI Taxonomy" id="29817"/>
    <lineage>
        <taxon>Eukaryota</taxon>
        <taxon>Viridiplantae</taxon>
        <taxon>Streptophyta</taxon>
        <taxon>Embryophyta</taxon>
        <taxon>Tracheophyta</taxon>
        <taxon>Spermatophyta</taxon>
        <taxon>Magnoliopsida</taxon>
        <taxon>Liliopsida</taxon>
        <taxon>Asparagales</taxon>
        <taxon>Iridaceae</taxon>
        <taxon>Iridoideae</taxon>
        <taxon>Irideae</taxon>
        <taxon>Iris</taxon>
    </lineage>
</organism>
<sequence length="50" mass="5857">MDLLWRILTSSYMSNTGKDGRDSRGDRNTRLDIAHDEVIEKVFKHQSSYI</sequence>
<reference evidence="1" key="2">
    <citation type="submission" date="2023-04" db="EMBL/GenBank/DDBJ databases">
        <authorList>
            <person name="Bruccoleri R.E."/>
            <person name="Oakeley E.J."/>
            <person name="Faust A.-M."/>
            <person name="Dessus-Babus S."/>
            <person name="Altorfer M."/>
            <person name="Burckhardt D."/>
            <person name="Oertli M."/>
            <person name="Naumann U."/>
            <person name="Petersen F."/>
            <person name="Wong J."/>
        </authorList>
    </citation>
    <scope>NUCLEOTIDE SEQUENCE</scope>
    <source>
        <strain evidence="1">GSM-AAB239-AS_SAM_17_03QT</strain>
        <tissue evidence="1">Leaf</tissue>
    </source>
</reference>
<name>A0AAX6HL51_IRIPA</name>
<reference evidence="1" key="1">
    <citation type="journal article" date="2023" name="GigaByte">
        <title>Genome assembly of the bearded iris, Iris pallida Lam.</title>
        <authorList>
            <person name="Bruccoleri R.E."/>
            <person name="Oakeley E.J."/>
            <person name="Faust A.M.E."/>
            <person name="Altorfer M."/>
            <person name="Dessus-Babus S."/>
            <person name="Burckhardt D."/>
            <person name="Oertli M."/>
            <person name="Naumann U."/>
            <person name="Petersen F."/>
            <person name="Wong J."/>
        </authorList>
    </citation>
    <scope>NUCLEOTIDE SEQUENCE</scope>
    <source>
        <strain evidence="1">GSM-AAB239-AS_SAM_17_03QT</strain>
    </source>
</reference>
<keyword evidence="2" id="KW-1185">Reference proteome</keyword>
<dbReference type="Proteomes" id="UP001140949">
    <property type="component" value="Unassembled WGS sequence"/>
</dbReference>
<protein>
    <submittedName>
        <fullName evidence="1">Non-functional NADPH-dependent codeinone reductase 2-like</fullName>
    </submittedName>
</protein>